<dbReference type="Gene3D" id="3.10.130.10">
    <property type="entry name" value="Ribonuclease A-like domain"/>
    <property type="match status" value="1"/>
</dbReference>
<dbReference type="InterPro" id="IPR042402">
    <property type="entry name" value="EDDM3A/EDDM3B"/>
</dbReference>
<feature type="signal peptide" evidence="1">
    <location>
        <begin position="1"/>
        <end position="25"/>
    </location>
</feature>
<feature type="domain" description="Ribonuclease A-domain" evidence="2">
    <location>
        <begin position="31"/>
        <end position="128"/>
    </location>
</feature>
<dbReference type="AlphaFoldDB" id="A0A8D2AN33"/>
<protein>
    <recommendedName>
        <fullName evidence="2">Ribonuclease A-domain domain-containing protein</fullName>
    </recommendedName>
</protein>
<dbReference type="SUPFAM" id="SSF54076">
    <property type="entry name" value="RNase A-like"/>
    <property type="match status" value="1"/>
</dbReference>
<dbReference type="InterPro" id="IPR023412">
    <property type="entry name" value="RNaseA_domain"/>
</dbReference>
<accession>A0A8D2AN33</accession>
<reference evidence="3" key="1">
    <citation type="submission" date="2025-08" db="UniProtKB">
        <authorList>
            <consortium name="Ensembl"/>
        </authorList>
    </citation>
    <scope>IDENTIFICATION</scope>
</reference>
<dbReference type="Proteomes" id="UP000694564">
    <property type="component" value="Chromosome 2"/>
</dbReference>
<dbReference type="PANTHER" id="PTHR16788">
    <property type="entry name" value="EPIDIDYMAL SECRETORY PROTEIN E3 ALPHA"/>
    <property type="match status" value="1"/>
</dbReference>
<proteinExistence type="predicted"/>
<name>A0A8D2AN33_SCIVU</name>
<dbReference type="InterPro" id="IPR036816">
    <property type="entry name" value="RNaseA-like_dom_sf"/>
</dbReference>
<feature type="chain" id="PRO_5034194871" description="Ribonuclease A-domain domain-containing protein" evidence="1">
    <location>
        <begin position="26"/>
        <end position="146"/>
    </location>
</feature>
<evidence type="ECO:0000259" key="2">
    <source>
        <dbReference type="Pfam" id="PF00074"/>
    </source>
</evidence>
<dbReference type="GeneTree" id="ENSGT00390000004706"/>
<evidence type="ECO:0000256" key="1">
    <source>
        <dbReference type="SAM" id="SignalP"/>
    </source>
</evidence>
<organism evidence="3 4">
    <name type="scientific">Sciurus vulgaris</name>
    <name type="common">Eurasian red squirrel</name>
    <dbReference type="NCBI Taxonomy" id="55149"/>
    <lineage>
        <taxon>Eukaryota</taxon>
        <taxon>Metazoa</taxon>
        <taxon>Chordata</taxon>
        <taxon>Craniata</taxon>
        <taxon>Vertebrata</taxon>
        <taxon>Euteleostomi</taxon>
        <taxon>Mammalia</taxon>
        <taxon>Eutheria</taxon>
        <taxon>Euarchontoglires</taxon>
        <taxon>Glires</taxon>
        <taxon>Rodentia</taxon>
        <taxon>Sciuromorpha</taxon>
        <taxon>Sciuridae</taxon>
        <taxon>Sciurinae</taxon>
        <taxon>Sciurini</taxon>
        <taxon>Sciurus</taxon>
    </lineage>
</organism>
<keyword evidence="1" id="KW-0732">Signal</keyword>
<keyword evidence="4" id="KW-1185">Reference proteome</keyword>
<evidence type="ECO:0000313" key="3">
    <source>
        <dbReference type="Ensembl" id="ENSSVLP00005002057.1"/>
    </source>
</evidence>
<sequence length="146" mass="17242">MASSLKVCGTLVALLCLQCSLLVHSENISRRQFMEAHHLNPGQDFSSYKCNNLMKKETLRHKLSHQFIYISWYKIEHMCLGGKWNDRYRNAYVWAQNPIKILTCHWNKLKNNYIESRSYNHVQFHCSMDGYVDSIEDAQIIQPIFN</sequence>
<evidence type="ECO:0000313" key="4">
    <source>
        <dbReference type="Proteomes" id="UP000694564"/>
    </source>
</evidence>
<dbReference type="Ensembl" id="ENSSVLT00005002263.1">
    <property type="protein sequence ID" value="ENSSVLP00005002057.1"/>
    <property type="gene ID" value="ENSSVLG00005001670.1"/>
</dbReference>
<dbReference type="Pfam" id="PF00074">
    <property type="entry name" value="RnaseA"/>
    <property type="match status" value="1"/>
</dbReference>
<reference evidence="3" key="2">
    <citation type="submission" date="2025-09" db="UniProtKB">
        <authorList>
            <consortium name="Ensembl"/>
        </authorList>
    </citation>
    <scope>IDENTIFICATION</scope>
</reference>
<dbReference type="PANTHER" id="PTHR16788:SF0">
    <property type="entry name" value="EPIDIDYMAL SECRETORY PROTEIN E3-BETA"/>
    <property type="match status" value="1"/>
</dbReference>